<organism evidence="2 3">
    <name type="scientific">Mobiluncus porci</name>
    <dbReference type="NCBI Taxonomy" id="2652278"/>
    <lineage>
        <taxon>Bacteria</taxon>
        <taxon>Bacillati</taxon>
        <taxon>Actinomycetota</taxon>
        <taxon>Actinomycetes</taxon>
        <taxon>Actinomycetales</taxon>
        <taxon>Actinomycetaceae</taxon>
        <taxon>Mobiluncus</taxon>
    </lineage>
</organism>
<feature type="compositionally biased region" description="Basic and acidic residues" evidence="1">
    <location>
        <begin position="185"/>
        <end position="194"/>
    </location>
</feature>
<keyword evidence="3" id="KW-1185">Reference proteome</keyword>
<gene>
    <name evidence="2" type="ORF">FYJ63_06100</name>
</gene>
<proteinExistence type="predicted"/>
<name>A0A7K0K2U3_9ACTO</name>
<dbReference type="AlphaFoldDB" id="A0A7K0K2U3"/>
<reference evidence="2 3" key="1">
    <citation type="submission" date="2019-08" db="EMBL/GenBank/DDBJ databases">
        <title>In-depth cultivation of the pig gut microbiome towards novel bacterial diversity and tailored functional studies.</title>
        <authorList>
            <person name="Wylensek D."/>
            <person name="Hitch T.C.A."/>
            <person name="Clavel T."/>
        </authorList>
    </citation>
    <scope>NUCLEOTIDE SEQUENCE [LARGE SCALE GENOMIC DNA]</scope>
    <source>
        <strain evidence="2 3">RF-GAM-744-WT-7</strain>
    </source>
</reference>
<evidence type="ECO:0000256" key="1">
    <source>
        <dbReference type="SAM" id="MobiDB-lite"/>
    </source>
</evidence>
<protein>
    <submittedName>
        <fullName evidence="2">Uncharacterized protein</fullName>
    </submittedName>
</protein>
<evidence type="ECO:0000313" key="2">
    <source>
        <dbReference type="EMBL" id="MST49807.1"/>
    </source>
</evidence>
<feature type="compositionally biased region" description="Basic and acidic residues" evidence="1">
    <location>
        <begin position="139"/>
        <end position="154"/>
    </location>
</feature>
<feature type="compositionally biased region" description="Polar residues" evidence="1">
    <location>
        <begin position="51"/>
        <end position="63"/>
    </location>
</feature>
<dbReference type="Proteomes" id="UP000442535">
    <property type="component" value="Unassembled WGS sequence"/>
</dbReference>
<feature type="compositionally biased region" description="Polar residues" evidence="1">
    <location>
        <begin position="16"/>
        <end position="30"/>
    </location>
</feature>
<accession>A0A7K0K2U3</accession>
<evidence type="ECO:0000313" key="3">
    <source>
        <dbReference type="Proteomes" id="UP000442535"/>
    </source>
</evidence>
<dbReference type="RefSeq" id="WP_154544821.1">
    <property type="nucleotide sequence ID" value="NZ_VUMY01000009.1"/>
</dbReference>
<sequence length="220" mass="23539">MSLSVGLTSYGMYRDISQTGATQKSSASESFSEDETKTIAISVPSADGASIVSSSVQSRRPTTSAEAAALAVGFEAQAAQYLEQARAAESTQNGNPQQLRAKAAQARQQAQAMRGIEMSLAAKEAREAQAEAQRLAQTAKEEKAEQVEKAEKTKTAIAPTPPYAIENDNTATPLGAAPTDSQTAEESRKIEAKQDEAESRLVRLQMAQAIFWTQQLQEVQ</sequence>
<feature type="region of interest" description="Disordered" evidence="1">
    <location>
        <begin position="129"/>
        <end position="194"/>
    </location>
</feature>
<comment type="caution">
    <text evidence="2">The sequence shown here is derived from an EMBL/GenBank/DDBJ whole genome shotgun (WGS) entry which is preliminary data.</text>
</comment>
<dbReference type="EMBL" id="VUMY01000009">
    <property type="protein sequence ID" value="MST49807.1"/>
    <property type="molecule type" value="Genomic_DNA"/>
</dbReference>
<feature type="region of interest" description="Disordered" evidence="1">
    <location>
        <begin position="16"/>
        <end position="63"/>
    </location>
</feature>